<dbReference type="InParanoid" id="A0A078A401"/>
<dbReference type="Proteomes" id="UP000039865">
    <property type="component" value="Unassembled WGS sequence"/>
</dbReference>
<dbReference type="OrthoDB" id="298603at2759"/>
<evidence type="ECO:0000313" key="1">
    <source>
        <dbReference type="EMBL" id="CDW76998.1"/>
    </source>
</evidence>
<protein>
    <submittedName>
        <fullName evidence="1">Uncharacterized protein</fullName>
    </submittedName>
</protein>
<gene>
    <name evidence="1" type="primary">Contig12911.g13769</name>
    <name evidence="1" type="ORF">STYLEM_5963</name>
</gene>
<sequence length="478" mass="55658">MKVVDRKSNITNSQYRRNLVEDKRQYQIDLTNFDLAYSLFSSDPIEVSFAWADDGASFNQDIKDFSIAKCPAGRFLGETVQTDNFGLQFNYYCPVTFNTTLQGNFATKKARFVQIFIGGCNQAILNKTKPNLKCANETDIKTVLDDLQVNILATNQFVDINERNTSPLSNQINQENITYYTIRADESQIGDYKKFQQALRFYILLDDDISTTTLEVYTISDALSSTGGILGIVSVILAILLSKVQKEQRDLIKNRMNLFKKAQKMLDKKLEIFTILRNIQMVKLLKRITLSNYQRKLTPYFRQNLVQMKDALNKKNFKVNSQNIPQQTDDKNFEWEKLDKNTRRQFKLYLKQVLLRKDDNKIDKRIFKNLDPELKKQKQAEVINPVRDSILKNLNKDLKKGVGKIKPNHQRDVTLTQLSLSVFSNYLTTEKNKDFKQNENWYDQSIKSDTLILSQNQNKNSDEGDYSINQYLEKEINY</sequence>
<organism evidence="1 2">
    <name type="scientific">Stylonychia lemnae</name>
    <name type="common">Ciliate</name>
    <dbReference type="NCBI Taxonomy" id="5949"/>
    <lineage>
        <taxon>Eukaryota</taxon>
        <taxon>Sar</taxon>
        <taxon>Alveolata</taxon>
        <taxon>Ciliophora</taxon>
        <taxon>Intramacronucleata</taxon>
        <taxon>Spirotrichea</taxon>
        <taxon>Stichotrichia</taxon>
        <taxon>Sporadotrichida</taxon>
        <taxon>Oxytrichidae</taxon>
        <taxon>Stylonychinae</taxon>
        <taxon>Stylonychia</taxon>
    </lineage>
</organism>
<proteinExistence type="predicted"/>
<name>A0A078A401_STYLE</name>
<dbReference type="EMBL" id="CCKQ01005737">
    <property type="protein sequence ID" value="CDW76998.1"/>
    <property type="molecule type" value="Genomic_DNA"/>
</dbReference>
<keyword evidence="2" id="KW-1185">Reference proteome</keyword>
<evidence type="ECO:0000313" key="2">
    <source>
        <dbReference type="Proteomes" id="UP000039865"/>
    </source>
</evidence>
<accession>A0A078A401</accession>
<reference evidence="1 2" key="1">
    <citation type="submission" date="2014-06" db="EMBL/GenBank/DDBJ databases">
        <authorList>
            <person name="Swart Estienne"/>
        </authorList>
    </citation>
    <scope>NUCLEOTIDE SEQUENCE [LARGE SCALE GENOMIC DNA]</scope>
    <source>
        <strain evidence="1 2">130c</strain>
    </source>
</reference>
<dbReference type="AlphaFoldDB" id="A0A078A401"/>